<gene>
    <name evidence="1" type="ORF">S03H2_49907</name>
</gene>
<protein>
    <recommendedName>
        <fullName evidence="2">SAM-dependent methyltransferase</fullName>
    </recommendedName>
</protein>
<sequence length="83" mass="9890">VLELKHSLPHVEYETLSKEVLEKRIQNKDMFHFSHTMETQLGGIVKAGFVMTDFYEDRRPEEDGNPIRHYMPSYYVARAQKIY</sequence>
<reference evidence="1" key="1">
    <citation type="journal article" date="2014" name="Front. Microbiol.">
        <title>High frequency of phylogenetically diverse reductive dehalogenase-homologous genes in deep subseafloor sedimentary metagenomes.</title>
        <authorList>
            <person name="Kawai M."/>
            <person name="Futagami T."/>
            <person name="Toyoda A."/>
            <person name="Takaki Y."/>
            <person name="Nishi S."/>
            <person name="Hori S."/>
            <person name="Arai W."/>
            <person name="Tsubouchi T."/>
            <person name="Morono Y."/>
            <person name="Uchiyama I."/>
            <person name="Ito T."/>
            <person name="Fujiyama A."/>
            <person name="Inagaki F."/>
            <person name="Takami H."/>
        </authorList>
    </citation>
    <scope>NUCLEOTIDE SEQUENCE</scope>
    <source>
        <strain evidence="1">Expedition CK06-06</strain>
    </source>
</reference>
<comment type="caution">
    <text evidence="1">The sequence shown here is derived from an EMBL/GenBank/DDBJ whole genome shotgun (WGS) entry which is preliminary data.</text>
</comment>
<feature type="non-terminal residue" evidence="1">
    <location>
        <position position="1"/>
    </location>
</feature>
<organism evidence="1">
    <name type="scientific">marine sediment metagenome</name>
    <dbReference type="NCBI Taxonomy" id="412755"/>
    <lineage>
        <taxon>unclassified sequences</taxon>
        <taxon>metagenomes</taxon>
        <taxon>ecological metagenomes</taxon>
    </lineage>
</organism>
<accession>X1GYM0</accession>
<evidence type="ECO:0008006" key="2">
    <source>
        <dbReference type="Google" id="ProtNLM"/>
    </source>
</evidence>
<dbReference type="EMBL" id="BARU01031563">
    <property type="protein sequence ID" value="GAH62267.1"/>
    <property type="molecule type" value="Genomic_DNA"/>
</dbReference>
<proteinExistence type="predicted"/>
<dbReference type="AlphaFoldDB" id="X1GYM0"/>
<evidence type="ECO:0000313" key="1">
    <source>
        <dbReference type="EMBL" id="GAH62267.1"/>
    </source>
</evidence>
<name>X1GYM0_9ZZZZ</name>